<evidence type="ECO:0000313" key="1">
    <source>
        <dbReference type="EMBL" id="KAI8533427.1"/>
    </source>
</evidence>
<organism evidence="1 2">
    <name type="scientific">Rhododendron molle</name>
    <name type="common">Chinese azalea</name>
    <name type="synonym">Azalea mollis</name>
    <dbReference type="NCBI Taxonomy" id="49168"/>
    <lineage>
        <taxon>Eukaryota</taxon>
        <taxon>Viridiplantae</taxon>
        <taxon>Streptophyta</taxon>
        <taxon>Embryophyta</taxon>
        <taxon>Tracheophyta</taxon>
        <taxon>Spermatophyta</taxon>
        <taxon>Magnoliopsida</taxon>
        <taxon>eudicotyledons</taxon>
        <taxon>Gunneridae</taxon>
        <taxon>Pentapetalae</taxon>
        <taxon>asterids</taxon>
        <taxon>Ericales</taxon>
        <taxon>Ericaceae</taxon>
        <taxon>Ericoideae</taxon>
        <taxon>Rhodoreae</taxon>
        <taxon>Rhododendron</taxon>
    </lineage>
</organism>
<accession>A0ACC0LYN4</accession>
<keyword evidence="2" id="KW-1185">Reference proteome</keyword>
<name>A0ACC0LYN4_RHOML</name>
<dbReference type="Proteomes" id="UP001062846">
    <property type="component" value="Chromosome 10"/>
</dbReference>
<protein>
    <submittedName>
        <fullName evidence="1">Uncharacterized protein</fullName>
    </submittedName>
</protein>
<proteinExistence type="predicted"/>
<comment type="caution">
    <text evidence="1">The sequence shown here is derived from an EMBL/GenBank/DDBJ whole genome shotgun (WGS) entry which is preliminary data.</text>
</comment>
<gene>
    <name evidence="1" type="ORF">RHMOL_Rhmol10G0009100</name>
</gene>
<dbReference type="EMBL" id="CM046397">
    <property type="protein sequence ID" value="KAI8533427.1"/>
    <property type="molecule type" value="Genomic_DNA"/>
</dbReference>
<sequence length="170" mass="18929">MASLANSDYLQAVFQGAKDPEKCCKTSRAGRWHPPLDSVIKFNCDGAFSSFRSKAALGFLARDSGGLALFWKSGKVIASSALFTEAWALRIACGMAMDMGIKAAMFESDCKEVIDCLTKNNYQCPLEITVLVDDIKCWACQKEWSFSWVHRDQNRVAHWLATNSLARNFV</sequence>
<evidence type="ECO:0000313" key="2">
    <source>
        <dbReference type="Proteomes" id="UP001062846"/>
    </source>
</evidence>
<reference evidence="1" key="1">
    <citation type="submission" date="2022-02" db="EMBL/GenBank/DDBJ databases">
        <title>Plant Genome Project.</title>
        <authorList>
            <person name="Zhang R.-G."/>
        </authorList>
    </citation>
    <scope>NUCLEOTIDE SEQUENCE</scope>
    <source>
        <strain evidence="1">AT1</strain>
    </source>
</reference>